<evidence type="ECO:0000256" key="4">
    <source>
        <dbReference type="PROSITE-ProRule" id="PRU00335"/>
    </source>
</evidence>
<evidence type="ECO:0000256" key="2">
    <source>
        <dbReference type="ARBA" id="ARBA00023125"/>
    </source>
</evidence>
<accession>A0A1H3ES34</accession>
<dbReference type="STRING" id="589385.SAMN05421504_103955"/>
<dbReference type="SUPFAM" id="SSF46689">
    <property type="entry name" value="Homeodomain-like"/>
    <property type="match status" value="1"/>
</dbReference>
<evidence type="ECO:0000313" key="6">
    <source>
        <dbReference type="EMBL" id="SDX81543.1"/>
    </source>
</evidence>
<gene>
    <name evidence="6" type="ORF">SAMN05421504_103955</name>
</gene>
<dbReference type="PANTHER" id="PTHR30055:SF220">
    <property type="entry name" value="TETR-FAMILY REGULATORY PROTEIN"/>
    <property type="match status" value="1"/>
</dbReference>
<proteinExistence type="predicted"/>
<keyword evidence="3" id="KW-0804">Transcription</keyword>
<dbReference type="InterPro" id="IPR009057">
    <property type="entry name" value="Homeodomain-like_sf"/>
</dbReference>
<evidence type="ECO:0000313" key="7">
    <source>
        <dbReference type="Proteomes" id="UP000199515"/>
    </source>
</evidence>
<evidence type="ECO:0000259" key="5">
    <source>
        <dbReference type="PROSITE" id="PS50977"/>
    </source>
</evidence>
<dbReference type="EMBL" id="FNON01000003">
    <property type="protein sequence ID" value="SDX81543.1"/>
    <property type="molecule type" value="Genomic_DNA"/>
</dbReference>
<dbReference type="AlphaFoldDB" id="A0A1H3ES34"/>
<dbReference type="SUPFAM" id="SSF48498">
    <property type="entry name" value="Tetracyclin repressor-like, C-terminal domain"/>
    <property type="match status" value="1"/>
</dbReference>
<organism evidence="6 7">
    <name type="scientific">Amycolatopsis xylanica</name>
    <dbReference type="NCBI Taxonomy" id="589385"/>
    <lineage>
        <taxon>Bacteria</taxon>
        <taxon>Bacillati</taxon>
        <taxon>Actinomycetota</taxon>
        <taxon>Actinomycetes</taxon>
        <taxon>Pseudonocardiales</taxon>
        <taxon>Pseudonocardiaceae</taxon>
        <taxon>Amycolatopsis</taxon>
    </lineage>
</organism>
<dbReference type="GO" id="GO:0003700">
    <property type="term" value="F:DNA-binding transcription factor activity"/>
    <property type="evidence" value="ECO:0007669"/>
    <property type="project" value="TreeGrafter"/>
</dbReference>
<dbReference type="Gene3D" id="1.10.357.10">
    <property type="entry name" value="Tetracycline Repressor, domain 2"/>
    <property type="match status" value="1"/>
</dbReference>
<dbReference type="Proteomes" id="UP000199515">
    <property type="component" value="Unassembled WGS sequence"/>
</dbReference>
<feature type="domain" description="HTH tetR-type" evidence="5">
    <location>
        <begin position="1"/>
        <end position="61"/>
    </location>
</feature>
<keyword evidence="1" id="KW-0805">Transcription regulation</keyword>
<dbReference type="Pfam" id="PF13305">
    <property type="entry name" value="TetR_C_33"/>
    <property type="match status" value="1"/>
</dbReference>
<dbReference type="InterPro" id="IPR025996">
    <property type="entry name" value="MT1864/Rv1816-like_C"/>
</dbReference>
<dbReference type="PANTHER" id="PTHR30055">
    <property type="entry name" value="HTH-TYPE TRANSCRIPTIONAL REGULATOR RUTR"/>
    <property type="match status" value="1"/>
</dbReference>
<dbReference type="GO" id="GO:0000976">
    <property type="term" value="F:transcription cis-regulatory region binding"/>
    <property type="evidence" value="ECO:0007669"/>
    <property type="project" value="TreeGrafter"/>
</dbReference>
<keyword evidence="2 4" id="KW-0238">DNA-binding</keyword>
<dbReference type="InterPro" id="IPR036271">
    <property type="entry name" value="Tet_transcr_reg_TetR-rel_C_sf"/>
</dbReference>
<protein>
    <submittedName>
        <fullName evidence="6">DNA-binding transcriptional regulator, AcrR family</fullName>
    </submittedName>
</protein>
<dbReference type="RefSeq" id="WP_091290147.1">
    <property type="nucleotide sequence ID" value="NZ_FNON01000003.1"/>
</dbReference>
<dbReference type="PRINTS" id="PR00455">
    <property type="entry name" value="HTHTETR"/>
</dbReference>
<feature type="DNA-binding region" description="H-T-H motif" evidence="4">
    <location>
        <begin position="24"/>
        <end position="43"/>
    </location>
</feature>
<keyword evidence="7" id="KW-1185">Reference proteome</keyword>
<dbReference type="InterPro" id="IPR001647">
    <property type="entry name" value="HTH_TetR"/>
</dbReference>
<name>A0A1H3ES34_9PSEU</name>
<sequence>MDTRERLISSATTLLTEEGVDAVTLRGIAKATGVSHGAPLRHFAGRAQLLSAVASNGFEALRHRFDDVLPGPPRERLLAACRSYVEFSRAAPSMFALMFRHDLLDHEDPVLARLTAETFDSFGELVAAAQHEGWRVDTDAQALTAALWSALYGVAELGLWGGTGNASLIETLETTLEAFFG</sequence>
<evidence type="ECO:0000256" key="3">
    <source>
        <dbReference type="ARBA" id="ARBA00023163"/>
    </source>
</evidence>
<dbReference type="PROSITE" id="PS50977">
    <property type="entry name" value="HTH_TETR_2"/>
    <property type="match status" value="1"/>
</dbReference>
<dbReference type="InterPro" id="IPR050109">
    <property type="entry name" value="HTH-type_TetR-like_transc_reg"/>
</dbReference>
<reference evidence="6 7" key="1">
    <citation type="submission" date="2016-10" db="EMBL/GenBank/DDBJ databases">
        <authorList>
            <person name="de Groot N.N."/>
        </authorList>
    </citation>
    <scope>NUCLEOTIDE SEQUENCE [LARGE SCALE GENOMIC DNA]</scope>
    <source>
        <strain evidence="6 7">CPCC 202699</strain>
    </source>
</reference>
<evidence type="ECO:0000256" key="1">
    <source>
        <dbReference type="ARBA" id="ARBA00023015"/>
    </source>
</evidence>
<dbReference type="OrthoDB" id="3173376at2"/>
<dbReference type="Pfam" id="PF00440">
    <property type="entry name" value="TetR_N"/>
    <property type="match status" value="1"/>
</dbReference>